<reference evidence="9" key="3">
    <citation type="submission" date="2025-08" db="UniProtKB">
        <authorList>
            <consortium name="Ensembl"/>
        </authorList>
    </citation>
    <scope>IDENTIFICATION</scope>
</reference>
<dbReference type="STRING" id="7719.ENSCINP00000019020"/>
<evidence type="ECO:0000256" key="5">
    <source>
        <dbReference type="ARBA" id="ARBA00022824"/>
    </source>
</evidence>
<accession>A0A1W3JJ67</accession>
<dbReference type="FunCoup" id="A0A1W3JJ67">
    <property type="interactions" value="633"/>
</dbReference>
<dbReference type="Ensembl" id="ENSCINT00000019020.3">
    <property type="protein sequence ID" value="ENSCINP00000019020.3"/>
    <property type="gene ID" value="ENSCING00000009361.3"/>
</dbReference>
<dbReference type="InterPro" id="IPR051727">
    <property type="entry name" value="DnaJ_C3_Co-chaperones"/>
</dbReference>
<dbReference type="Gene3D" id="1.10.287.110">
    <property type="entry name" value="DnaJ domain"/>
    <property type="match status" value="1"/>
</dbReference>
<dbReference type="PRINTS" id="PR00625">
    <property type="entry name" value="JDOMAIN"/>
</dbReference>
<keyword evidence="4 6" id="KW-0802">TPR repeat</keyword>
<evidence type="ECO:0000256" key="7">
    <source>
        <dbReference type="SAM" id="MobiDB-lite"/>
    </source>
</evidence>
<keyword evidence="2" id="KW-0732">Signal</keyword>
<proteinExistence type="predicted"/>
<dbReference type="GO" id="GO:0005788">
    <property type="term" value="C:endoplasmic reticulum lumen"/>
    <property type="evidence" value="ECO:0007669"/>
    <property type="project" value="UniProtKB-SubCell"/>
</dbReference>
<dbReference type="RefSeq" id="XP_009862122.1">
    <property type="nucleotide sequence ID" value="XM_009863820.3"/>
</dbReference>
<dbReference type="SMART" id="SM00028">
    <property type="entry name" value="TPR"/>
    <property type="match status" value="7"/>
</dbReference>
<reference evidence="9" key="2">
    <citation type="journal article" date="2008" name="Genome Biol.">
        <title>Improved genome assembly and evidence-based global gene model set for the chordate Ciona intestinalis: new insight into intron and operon populations.</title>
        <authorList>
            <person name="Satou Y."/>
            <person name="Mineta K."/>
            <person name="Ogasawara M."/>
            <person name="Sasakura Y."/>
            <person name="Shoguchi E."/>
            <person name="Ueno K."/>
            <person name="Yamada L."/>
            <person name="Matsumoto J."/>
            <person name="Wasserscheid J."/>
            <person name="Dewar K."/>
            <person name="Wiley G.B."/>
            <person name="Macmil S.L."/>
            <person name="Roe B.A."/>
            <person name="Zeller R.W."/>
            <person name="Hastings K.E."/>
            <person name="Lemaire P."/>
            <person name="Lindquist E."/>
            <person name="Endo T."/>
            <person name="Hotta K."/>
            <person name="Inaba K."/>
        </authorList>
    </citation>
    <scope>NUCLEOTIDE SEQUENCE [LARGE SCALE GENOMIC DNA]</scope>
    <source>
        <strain evidence="9">wild type</strain>
    </source>
</reference>
<dbReference type="OMA" id="PFAHFQH"/>
<name>A0A1W3JJ67_CIOIN</name>
<dbReference type="RefSeq" id="XP_002127006.1">
    <property type="nucleotide sequence ID" value="XM_002126970.4"/>
</dbReference>
<feature type="repeat" description="TPR" evidence="6">
    <location>
        <begin position="72"/>
        <end position="105"/>
    </location>
</feature>
<dbReference type="Pfam" id="PF13432">
    <property type="entry name" value="TPR_16"/>
    <property type="match status" value="2"/>
</dbReference>
<sequence>MKSYLKKYSRRILSQVPIILVLLDLHYEGVDGLDKAESQKHLSRGNQLLNAGQLADALTQYHAAIDNDDRNYQAYYMRATVYLAMGKARLAMPDLNQVVQLQPNFVQARMQRGNLFLKMGRFNEAHSDYEAVLAHEDNAQATAKVDELRPLRRNVIKAHQLLDGNENAQAITLLNEVIESCPWNADYREMRSTAYEKLGDLRRAISDLKPTTMLRLDNTRAFLKMSFLWYNLGEVEQSLAEIRECLKLDPDHQECYAHYKNVKKLFKTLEAAKKVMQQNDWPEAINKFRKALKQESRVGALNVEIQLKICECYVKDNNPKEALIECNKVIEIDDRNIPSLLLMSEAHTQQADYEQAVEDLQKAASIDENYPGLGEKLKKAQKMLKQSQKRDYYKILGVPRNADKRTVIKAYRTLAREWHPDNFQGEEEKKVAEKKFIEIAAAKEVLTDPEMRKKFDAGADPLDPEEQQNSGHHHQGFNPFGGGGGFTFHFGGGGGGFHDEF</sequence>
<dbReference type="OrthoDB" id="1726119at2759"/>
<dbReference type="PANTHER" id="PTHR44140:SF2">
    <property type="entry name" value="LD25575P"/>
    <property type="match status" value="1"/>
</dbReference>
<dbReference type="Pfam" id="PF13181">
    <property type="entry name" value="TPR_8"/>
    <property type="match status" value="1"/>
</dbReference>
<dbReference type="InterPro" id="IPR019734">
    <property type="entry name" value="TPR_rpt"/>
</dbReference>
<feature type="region of interest" description="Disordered" evidence="7">
    <location>
        <begin position="450"/>
        <end position="482"/>
    </location>
</feature>
<keyword evidence="10" id="KW-1185">Reference proteome</keyword>
<dbReference type="SUPFAM" id="SSF46565">
    <property type="entry name" value="Chaperone J-domain"/>
    <property type="match status" value="1"/>
</dbReference>
<dbReference type="Proteomes" id="UP000008144">
    <property type="component" value="Chromosome 1"/>
</dbReference>
<dbReference type="Gene3D" id="1.25.40.10">
    <property type="entry name" value="Tetratricopeptide repeat domain"/>
    <property type="match status" value="1"/>
</dbReference>
<dbReference type="GO" id="GO:0051787">
    <property type="term" value="F:misfolded protein binding"/>
    <property type="evidence" value="ECO:0000318"/>
    <property type="project" value="GO_Central"/>
</dbReference>
<evidence type="ECO:0000259" key="8">
    <source>
        <dbReference type="PROSITE" id="PS50076"/>
    </source>
</evidence>
<feature type="repeat" description="TPR" evidence="6">
    <location>
        <begin position="337"/>
        <end position="370"/>
    </location>
</feature>
<dbReference type="KEGG" id="cin:100180800"/>
<dbReference type="SMART" id="SM00271">
    <property type="entry name" value="DnaJ"/>
    <property type="match status" value="1"/>
</dbReference>
<gene>
    <name evidence="9" type="primary">LOC100180800</name>
</gene>
<organism evidence="9 10">
    <name type="scientific">Ciona intestinalis</name>
    <name type="common">Transparent sea squirt</name>
    <name type="synonym">Ascidia intestinalis</name>
    <dbReference type="NCBI Taxonomy" id="7719"/>
    <lineage>
        <taxon>Eukaryota</taxon>
        <taxon>Metazoa</taxon>
        <taxon>Chordata</taxon>
        <taxon>Tunicata</taxon>
        <taxon>Ascidiacea</taxon>
        <taxon>Phlebobranchia</taxon>
        <taxon>Cionidae</taxon>
        <taxon>Ciona</taxon>
    </lineage>
</organism>
<protein>
    <submittedName>
        <fullName evidence="9">DnaJ homolog subfamily C member 3</fullName>
    </submittedName>
</protein>
<dbReference type="InParanoid" id="A0A1W3JJ67"/>
<evidence type="ECO:0000256" key="1">
    <source>
        <dbReference type="ARBA" id="ARBA00004319"/>
    </source>
</evidence>
<evidence type="ECO:0000256" key="4">
    <source>
        <dbReference type="ARBA" id="ARBA00022803"/>
    </source>
</evidence>
<dbReference type="GO" id="GO:0051087">
    <property type="term" value="F:protein-folding chaperone binding"/>
    <property type="evidence" value="ECO:0000318"/>
    <property type="project" value="GO_Central"/>
</dbReference>
<dbReference type="GeneID" id="100180800"/>
<dbReference type="PROSITE" id="PS50076">
    <property type="entry name" value="DNAJ_2"/>
    <property type="match status" value="1"/>
</dbReference>
<dbReference type="RefSeq" id="XP_018673478.1">
    <property type="nucleotide sequence ID" value="XM_018817933.2"/>
</dbReference>
<dbReference type="eggNOG" id="KOG0624">
    <property type="taxonomic scope" value="Eukaryota"/>
</dbReference>
<reference evidence="10" key="1">
    <citation type="journal article" date="2002" name="Science">
        <title>The draft genome of Ciona intestinalis: insights into chordate and vertebrate origins.</title>
        <authorList>
            <person name="Dehal P."/>
            <person name="Satou Y."/>
            <person name="Campbell R.K."/>
            <person name="Chapman J."/>
            <person name="Degnan B."/>
            <person name="De Tomaso A."/>
            <person name="Davidson B."/>
            <person name="Di Gregorio A."/>
            <person name="Gelpke M."/>
            <person name="Goodstein D.M."/>
            <person name="Harafuji N."/>
            <person name="Hastings K.E."/>
            <person name="Ho I."/>
            <person name="Hotta K."/>
            <person name="Huang W."/>
            <person name="Kawashima T."/>
            <person name="Lemaire P."/>
            <person name="Martinez D."/>
            <person name="Meinertzhagen I.A."/>
            <person name="Necula S."/>
            <person name="Nonaka M."/>
            <person name="Putnam N."/>
            <person name="Rash S."/>
            <person name="Saiga H."/>
            <person name="Satake M."/>
            <person name="Terry A."/>
            <person name="Yamada L."/>
            <person name="Wang H.G."/>
            <person name="Awazu S."/>
            <person name="Azumi K."/>
            <person name="Boore J."/>
            <person name="Branno M."/>
            <person name="Chin-Bow S."/>
            <person name="DeSantis R."/>
            <person name="Doyle S."/>
            <person name="Francino P."/>
            <person name="Keys D.N."/>
            <person name="Haga S."/>
            <person name="Hayashi H."/>
            <person name="Hino K."/>
            <person name="Imai K.S."/>
            <person name="Inaba K."/>
            <person name="Kano S."/>
            <person name="Kobayashi K."/>
            <person name="Kobayashi M."/>
            <person name="Lee B.I."/>
            <person name="Makabe K.W."/>
            <person name="Manohar C."/>
            <person name="Matassi G."/>
            <person name="Medina M."/>
            <person name="Mochizuki Y."/>
            <person name="Mount S."/>
            <person name="Morishita T."/>
            <person name="Miura S."/>
            <person name="Nakayama A."/>
            <person name="Nishizaka S."/>
            <person name="Nomoto H."/>
            <person name="Ohta F."/>
            <person name="Oishi K."/>
            <person name="Rigoutsos I."/>
            <person name="Sano M."/>
            <person name="Sasaki A."/>
            <person name="Sasakura Y."/>
            <person name="Shoguchi E."/>
            <person name="Shin-i T."/>
            <person name="Spagnuolo A."/>
            <person name="Stainier D."/>
            <person name="Suzuki M.M."/>
            <person name="Tassy O."/>
            <person name="Takatori N."/>
            <person name="Tokuoka M."/>
            <person name="Yagi K."/>
            <person name="Yoshizaki F."/>
            <person name="Wada S."/>
            <person name="Zhang C."/>
            <person name="Hyatt P.D."/>
            <person name="Larimer F."/>
            <person name="Detter C."/>
            <person name="Doggett N."/>
            <person name="Glavina T."/>
            <person name="Hawkins T."/>
            <person name="Richardson P."/>
            <person name="Lucas S."/>
            <person name="Kohara Y."/>
            <person name="Levine M."/>
            <person name="Satoh N."/>
            <person name="Rokhsar D.S."/>
        </authorList>
    </citation>
    <scope>NUCLEOTIDE SEQUENCE [LARGE SCALE GENOMIC DNA]</scope>
</reference>
<dbReference type="SUPFAM" id="SSF48452">
    <property type="entry name" value="TPR-like"/>
    <property type="match status" value="1"/>
</dbReference>
<dbReference type="FunFam" id="1.25.40.10:FF:000224">
    <property type="entry name" value="DnaJ and TPR domain protein"/>
    <property type="match status" value="1"/>
</dbReference>
<dbReference type="InterPro" id="IPR001623">
    <property type="entry name" value="DnaJ_domain"/>
</dbReference>
<accession>F6WYI2</accession>
<evidence type="ECO:0000256" key="3">
    <source>
        <dbReference type="ARBA" id="ARBA00022737"/>
    </source>
</evidence>
<dbReference type="CDD" id="cd06257">
    <property type="entry name" value="DnaJ"/>
    <property type="match status" value="1"/>
</dbReference>
<dbReference type="PANTHER" id="PTHR44140">
    <property type="entry name" value="LD25575P"/>
    <property type="match status" value="1"/>
</dbReference>
<dbReference type="InterPro" id="IPR011990">
    <property type="entry name" value="TPR-like_helical_dom_sf"/>
</dbReference>
<dbReference type="Pfam" id="PF00226">
    <property type="entry name" value="DnaJ"/>
    <property type="match status" value="1"/>
</dbReference>
<evidence type="ECO:0000313" key="10">
    <source>
        <dbReference type="Proteomes" id="UP000008144"/>
    </source>
</evidence>
<dbReference type="GO" id="GO:0005783">
    <property type="term" value="C:endoplasmic reticulum"/>
    <property type="evidence" value="ECO:0000318"/>
    <property type="project" value="GO_Central"/>
</dbReference>
<dbReference type="GO" id="GO:0034975">
    <property type="term" value="P:protein folding in endoplasmic reticulum"/>
    <property type="evidence" value="ECO:0000318"/>
    <property type="project" value="GO_Central"/>
</dbReference>
<keyword evidence="3" id="KW-0677">Repeat</keyword>
<dbReference type="PROSITE" id="PS50005">
    <property type="entry name" value="TPR"/>
    <property type="match status" value="3"/>
</dbReference>
<dbReference type="AlphaFoldDB" id="A0A1W3JJ67"/>
<evidence type="ECO:0000256" key="2">
    <source>
        <dbReference type="ARBA" id="ARBA00022729"/>
    </source>
</evidence>
<dbReference type="FunFam" id="1.10.287.110:FF:000015">
    <property type="entry name" value="dnaJ homolog subfamily C member 3"/>
    <property type="match status" value="1"/>
</dbReference>
<dbReference type="GeneTree" id="ENSGT00940000169583"/>
<feature type="repeat" description="TPR" evidence="6">
    <location>
        <begin position="219"/>
        <end position="252"/>
    </location>
</feature>
<evidence type="ECO:0000256" key="6">
    <source>
        <dbReference type="PROSITE-ProRule" id="PRU00339"/>
    </source>
</evidence>
<evidence type="ECO:0000313" key="9">
    <source>
        <dbReference type="Ensembl" id="ENSCINP00000019020.3"/>
    </source>
</evidence>
<reference evidence="9" key="4">
    <citation type="submission" date="2025-09" db="UniProtKB">
        <authorList>
            <consortium name="Ensembl"/>
        </authorList>
    </citation>
    <scope>IDENTIFICATION</scope>
</reference>
<dbReference type="EMBL" id="EAAA01000018">
    <property type="status" value="NOT_ANNOTATED_CDS"/>
    <property type="molecule type" value="Genomic_DNA"/>
</dbReference>
<feature type="domain" description="J" evidence="8">
    <location>
        <begin position="391"/>
        <end position="459"/>
    </location>
</feature>
<dbReference type="InterPro" id="IPR036869">
    <property type="entry name" value="J_dom_sf"/>
</dbReference>
<keyword evidence="5" id="KW-0256">Endoplasmic reticulum</keyword>
<comment type="subcellular location">
    <subcellularLocation>
        <location evidence="1">Endoplasmic reticulum lumen</location>
    </subcellularLocation>
</comment>